<dbReference type="Gene3D" id="2.60.40.150">
    <property type="entry name" value="C2 domain"/>
    <property type="match status" value="1"/>
</dbReference>
<gene>
    <name evidence="2" type="ORF">DFQ27_008866</name>
</gene>
<dbReference type="Proteomes" id="UP000807716">
    <property type="component" value="Unassembled WGS sequence"/>
</dbReference>
<dbReference type="OrthoDB" id="270970at2759"/>
<dbReference type="InterPro" id="IPR045050">
    <property type="entry name" value="Synaptotagmin_plant"/>
</dbReference>
<proteinExistence type="predicted"/>
<name>A0A9P6QIE0_9FUNG</name>
<dbReference type="InterPro" id="IPR035892">
    <property type="entry name" value="C2_domain_sf"/>
</dbReference>
<dbReference type="EMBL" id="JAAAJB010000077">
    <property type="protein sequence ID" value="KAG0267306.1"/>
    <property type="molecule type" value="Genomic_DNA"/>
</dbReference>
<dbReference type="Pfam" id="PF00168">
    <property type="entry name" value="C2"/>
    <property type="match status" value="1"/>
</dbReference>
<accession>A0A9P6QIE0</accession>
<feature type="domain" description="C2" evidence="1">
    <location>
        <begin position="1"/>
        <end position="110"/>
    </location>
</feature>
<dbReference type="PANTHER" id="PTHR10774">
    <property type="entry name" value="EXTENDED SYNAPTOTAGMIN-RELATED"/>
    <property type="match status" value="1"/>
</dbReference>
<dbReference type="GO" id="GO:0008289">
    <property type="term" value="F:lipid binding"/>
    <property type="evidence" value="ECO:0007669"/>
    <property type="project" value="InterPro"/>
</dbReference>
<evidence type="ECO:0000259" key="1">
    <source>
        <dbReference type="PROSITE" id="PS50004"/>
    </source>
</evidence>
<dbReference type="AlphaFoldDB" id="A0A9P6QIE0"/>
<dbReference type="InterPro" id="IPR000008">
    <property type="entry name" value="C2_dom"/>
</dbReference>
<evidence type="ECO:0000313" key="3">
    <source>
        <dbReference type="Proteomes" id="UP000807716"/>
    </source>
</evidence>
<dbReference type="PROSITE" id="PS50004">
    <property type="entry name" value="C2"/>
    <property type="match status" value="1"/>
</dbReference>
<organism evidence="2 3">
    <name type="scientific">Actinomortierella ambigua</name>
    <dbReference type="NCBI Taxonomy" id="1343610"/>
    <lineage>
        <taxon>Eukaryota</taxon>
        <taxon>Fungi</taxon>
        <taxon>Fungi incertae sedis</taxon>
        <taxon>Mucoromycota</taxon>
        <taxon>Mortierellomycotina</taxon>
        <taxon>Mortierellomycetes</taxon>
        <taxon>Mortierellales</taxon>
        <taxon>Mortierellaceae</taxon>
        <taxon>Actinomortierella</taxon>
    </lineage>
</organism>
<sequence>MFGHHDRILDVTVHHADRLKDVERFGDNDPYVRLFTDLHHPDKGVRTFVAKDQGKNPKWGQTLSLENIKDDAQYLYLDVMDDEKGADEVIGFAAIPLAQIAQLQPPVFAGTFDIYDEKGKAHGTIYLTMRFRRKNEPATTAVHEGSSQRHGISVVMEDHKKHIKKLIRREHLDDTGKVAAGAAMVAGALHLLHKHSDEDKKKKEAAKAAREV</sequence>
<dbReference type="SMART" id="SM00239">
    <property type="entry name" value="C2"/>
    <property type="match status" value="1"/>
</dbReference>
<dbReference type="SUPFAM" id="SSF49562">
    <property type="entry name" value="C2 domain (Calcium/lipid-binding domain, CaLB)"/>
    <property type="match status" value="1"/>
</dbReference>
<keyword evidence="3" id="KW-1185">Reference proteome</keyword>
<dbReference type="CDD" id="cd00030">
    <property type="entry name" value="C2"/>
    <property type="match status" value="1"/>
</dbReference>
<dbReference type="GO" id="GO:0005783">
    <property type="term" value="C:endoplasmic reticulum"/>
    <property type="evidence" value="ECO:0007669"/>
    <property type="project" value="TreeGrafter"/>
</dbReference>
<protein>
    <recommendedName>
        <fullName evidence="1">C2 domain-containing protein</fullName>
    </recommendedName>
</protein>
<evidence type="ECO:0000313" key="2">
    <source>
        <dbReference type="EMBL" id="KAG0267306.1"/>
    </source>
</evidence>
<dbReference type="PANTHER" id="PTHR10774:SF190">
    <property type="entry name" value="C2 CALCIUM_LIPID-BINDING ENDONUCLEASE_EXONUCLEASE_PHOSPHATASE-RELATED"/>
    <property type="match status" value="1"/>
</dbReference>
<comment type="caution">
    <text evidence="2">The sequence shown here is derived from an EMBL/GenBank/DDBJ whole genome shotgun (WGS) entry which is preliminary data.</text>
</comment>
<reference evidence="2" key="1">
    <citation type="journal article" date="2020" name="Fungal Divers.">
        <title>Resolving the Mortierellaceae phylogeny through synthesis of multi-gene phylogenetics and phylogenomics.</title>
        <authorList>
            <person name="Vandepol N."/>
            <person name="Liber J."/>
            <person name="Desiro A."/>
            <person name="Na H."/>
            <person name="Kennedy M."/>
            <person name="Barry K."/>
            <person name="Grigoriev I.V."/>
            <person name="Miller A.N."/>
            <person name="O'Donnell K."/>
            <person name="Stajich J.E."/>
            <person name="Bonito G."/>
        </authorList>
    </citation>
    <scope>NUCLEOTIDE SEQUENCE</scope>
    <source>
        <strain evidence="2">BC1065</strain>
    </source>
</reference>